<sequence length="347" mass="37981">MSNKIAKTIARQKEKIAEGNYYEAHQQLRVITSRYLKSSDYTSAADILSNGSLMLLKAGQGGSGGDLAITLLTDVYTKASWPVNDANKRRVIEILQAFAPGEPTRKRFIQELSTWMTKEGIEGSNQERGDPELHHDIGVLLANEGEAYEAERHLLLGQVPQSAQPLAHMHYNWYKEDSPHTAAIYASRSVLPYLVLGNLQSATIAMAVFTSQLLSNNTSIPTQTIESSRSSVRIFPSLPLLNFLSLLLLAVQKSDKSLFQQLARHYAAHLKDVGDIWTDALAQIGDIWFGIKLPRQGGNPLFDMMGSMLFGGGGNQAQKSSAGSSQARSSTPQPQAQIKAPVAMDLD</sequence>
<evidence type="ECO:0000256" key="2">
    <source>
        <dbReference type="SAM" id="MobiDB-lite"/>
    </source>
</evidence>
<dbReference type="PANTHER" id="PTHR12875:SF0">
    <property type="entry name" value="GOLGI TO ER TRAFFIC PROTEIN 4 HOMOLOG"/>
    <property type="match status" value="1"/>
</dbReference>
<evidence type="ECO:0000313" key="3">
    <source>
        <dbReference type="EMBL" id="KAK5090829.1"/>
    </source>
</evidence>
<feature type="region of interest" description="Disordered" evidence="2">
    <location>
        <begin position="314"/>
        <end position="347"/>
    </location>
</feature>
<proteinExistence type="inferred from homology"/>
<name>A0AAN7T6Y0_9EURO</name>
<evidence type="ECO:0000256" key="1">
    <source>
        <dbReference type="ARBA" id="ARBA00005351"/>
    </source>
</evidence>
<dbReference type="GO" id="GO:0045048">
    <property type="term" value="P:protein insertion into ER membrane"/>
    <property type="evidence" value="ECO:0007669"/>
    <property type="project" value="InterPro"/>
</dbReference>
<dbReference type="InterPro" id="IPR007317">
    <property type="entry name" value="GET4"/>
</dbReference>
<organism evidence="3 4">
    <name type="scientific">Lithohypha guttulata</name>
    <dbReference type="NCBI Taxonomy" id="1690604"/>
    <lineage>
        <taxon>Eukaryota</taxon>
        <taxon>Fungi</taxon>
        <taxon>Dikarya</taxon>
        <taxon>Ascomycota</taxon>
        <taxon>Pezizomycotina</taxon>
        <taxon>Eurotiomycetes</taxon>
        <taxon>Chaetothyriomycetidae</taxon>
        <taxon>Chaetothyriales</taxon>
        <taxon>Trichomeriaceae</taxon>
        <taxon>Lithohypha</taxon>
    </lineage>
</organism>
<dbReference type="Gene3D" id="1.25.40.10">
    <property type="entry name" value="Tetratricopeptide repeat domain"/>
    <property type="match status" value="1"/>
</dbReference>
<dbReference type="AlphaFoldDB" id="A0AAN7T6Y0"/>
<comment type="similarity">
    <text evidence="1">Belongs to the GET4 family.</text>
</comment>
<comment type="caution">
    <text evidence="3">The sequence shown here is derived from an EMBL/GenBank/DDBJ whole genome shotgun (WGS) entry which is preliminary data.</text>
</comment>
<dbReference type="PANTHER" id="PTHR12875">
    <property type="entry name" value="GOLGI TO ER TRAFFIC PROTEIN 4 HOMOLOG"/>
    <property type="match status" value="1"/>
</dbReference>
<gene>
    <name evidence="3" type="ORF">LTR05_001006</name>
</gene>
<dbReference type="GO" id="GO:0072380">
    <property type="term" value="C:TRC complex"/>
    <property type="evidence" value="ECO:0007669"/>
    <property type="project" value="TreeGrafter"/>
</dbReference>
<dbReference type="InterPro" id="IPR011990">
    <property type="entry name" value="TPR-like_helical_dom_sf"/>
</dbReference>
<dbReference type="Proteomes" id="UP001309876">
    <property type="component" value="Unassembled WGS sequence"/>
</dbReference>
<feature type="compositionally biased region" description="Low complexity" evidence="2">
    <location>
        <begin position="316"/>
        <end position="330"/>
    </location>
</feature>
<dbReference type="EMBL" id="JAVRRJ010000001">
    <property type="protein sequence ID" value="KAK5090829.1"/>
    <property type="molecule type" value="Genomic_DNA"/>
</dbReference>
<protein>
    <recommendedName>
        <fullName evidence="5">DUF410 domain protein</fullName>
    </recommendedName>
</protein>
<evidence type="ECO:0000313" key="4">
    <source>
        <dbReference type="Proteomes" id="UP001309876"/>
    </source>
</evidence>
<reference evidence="3 4" key="1">
    <citation type="submission" date="2023-08" db="EMBL/GenBank/DDBJ databases">
        <title>Black Yeasts Isolated from many extreme environments.</title>
        <authorList>
            <person name="Coleine C."/>
            <person name="Stajich J.E."/>
            <person name="Selbmann L."/>
        </authorList>
    </citation>
    <scope>NUCLEOTIDE SEQUENCE [LARGE SCALE GENOMIC DNA]</scope>
    <source>
        <strain evidence="3 4">CCFEE 5910</strain>
    </source>
</reference>
<dbReference type="Pfam" id="PF04190">
    <property type="entry name" value="GET4"/>
    <property type="match status" value="1"/>
</dbReference>
<evidence type="ECO:0008006" key="5">
    <source>
        <dbReference type="Google" id="ProtNLM"/>
    </source>
</evidence>
<accession>A0AAN7T6Y0</accession>
<keyword evidence="4" id="KW-1185">Reference proteome</keyword>